<dbReference type="GO" id="GO:0005801">
    <property type="term" value="C:cis-Golgi network"/>
    <property type="evidence" value="ECO:0007669"/>
    <property type="project" value="EnsemblFungi"/>
</dbReference>
<evidence type="ECO:0000256" key="1">
    <source>
        <dbReference type="ARBA" id="ARBA00004323"/>
    </source>
</evidence>
<evidence type="ECO:0008006" key="12">
    <source>
        <dbReference type="Google" id="ProtNLM"/>
    </source>
</evidence>
<evidence type="ECO:0000256" key="3">
    <source>
        <dbReference type="ARBA" id="ARBA00022692"/>
    </source>
</evidence>
<protein>
    <recommendedName>
        <fullName evidence="12">Glycosyltransferase family 62 protein</fullName>
    </recommendedName>
</protein>
<dbReference type="Proteomes" id="UP000005220">
    <property type="component" value="Chromosome 8"/>
</dbReference>
<evidence type="ECO:0000256" key="7">
    <source>
        <dbReference type="ARBA" id="ARBA00023136"/>
    </source>
</evidence>
<dbReference type="GO" id="GO:0018279">
    <property type="term" value="P:protein N-linked glycosylation via asparagine"/>
    <property type="evidence" value="ECO:0007669"/>
    <property type="project" value="EnsemblFungi"/>
</dbReference>
<sequence length="398" mass="46261">MVSFALISYKLRKNPFLLVILPIISILAVFLIFIRNGEHPMLGIENLSISNHKWAHEVENTWYFPFTNKFKMPKYSYKRKQSNWLFNDHVDDIIPEGHIAHYDLNKLRSTAYAAVNKERVLILTPMQTFHKQYWENLLQLTYPRELIELGFIIPRTKTGENALKELEIAIKKVQSDKKNQRFAKITILRQDSQSFDQLAEKDRHSILVQKERRAAMALARNELLFSTLGPHTAWVLWLDADIIETPPTVIQDMTSHDKSVLAANVYQKYFDNDEKKMAIRPYDFNNWRESDIGLEIAANMDENEIIVEGYSEIATYRPLMAHFYNADGQVTDEMELDGVGGGCTLVKADVHRDGAMFPNFPFYHLIETEGFAKMAKRLNYGVFGLPNYLVYHIEEFNT</sequence>
<dbReference type="GO" id="GO:0140497">
    <property type="term" value="C:mannan polymerase II complex"/>
    <property type="evidence" value="ECO:0007669"/>
    <property type="project" value="EnsemblFungi"/>
</dbReference>
<evidence type="ECO:0000313" key="11">
    <source>
        <dbReference type="Proteomes" id="UP000005220"/>
    </source>
</evidence>
<dbReference type="GeneID" id="13887546"/>
<name>H2AYZ3_KAZAF</name>
<feature type="transmembrane region" description="Helical" evidence="9">
    <location>
        <begin position="16"/>
        <end position="34"/>
    </location>
</feature>
<dbReference type="FunFam" id="3.90.550.10:FF:000017">
    <property type="entry name" value="Mannan polymerase II complex ANP1 subunit"/>
    <property type="match status" value="1"/>
</dbReference>
<dbReference type="eggNOG" id="ENOG502QRPX">
    <property type="taxonomic scope" value="Eukaryota"/>
</dbReference>
<dbReference type="KEGG" id="kaf:KAFR_0H01390"/>
<evidence type="ECO:0000256" key="2">
    <source>
        <dbReference type="ARBA" id="ARBA00004648"/>
    </source>
</evidence>
<dbReference type="STRING" id="1071382.H2AYZ3"/>
<dbReference type="PANTHER" id="PTHR43083">
    <property type="entry name" value="MANNAN POLYMERASE II"/>
    <property type="match status" value="1"/>
</dbReference>
<dbReference type="AlphaFoldDB" id="H2AYZ3"/>
<evidence type="ECO:0000256" key="4">
    <source>
        <dbReference type="ARBA" id="ARBA00022968"/>
    </source>
</evidence>
<accession>H2AYZ3</accession>
<dbReference type="HOGENOM" id="CLU_017872_4_0_1"/>
<evidence type="ECO:0000256" key="9">
    <source>
        <dbReference type="SAM" id="Phobius"/>
    </source>
</evidence>
<dbReference type="InterPro" id="IPR029044">
    <property type="entry name" value="Nucleotide-diphossugar_trans"/>
</dbReference>
<dbReference type="GO" id="GO:0000009">
    <property type="term" value="F:alpha-1,6-mannosyltransferase activity"/>
    <property type="evidence" value="ECO:0007669"/>
    <property type="project" value="EnsemblFungi"/>
</dbReference>
<organism evidence="10 11">
    <name type="scientific">Kazachstania africana (strain ATCC 22294 / BCRC 22015 / CBS 2517 / CECT 1963 / NBRC 1671 / NRRL Y-8276)</name>
    <name type="common">Yeast</name>
    <name type="synonym">Kluyveromyces africanus</name>
    <dbReference type="NCBI Taxonomy" id="1071382"/>
    <lineage>
        <taxon>Eukaryota</taxon>
        <taxon>Fungi</taxon>
        <taxon>Dikarya</taxon>
        <taxon>Ascomycota</taxon>
        <taxon>Saccharomycotina</taxon>
        <taxon>Saccharomycetes</taxon>
        <taxon>Saccharomycetales</taxon>
        <taxon>Saccharomycetaceae</taxon>
        <taxon>Kazachstania</taxon>
    </lineage>
</organism>
<gene>
    <name evidence="10" type="primary">KAFR0H01390</name>
    <name evidence="10" type="ORF">KAFR_0H01390</name>
</gene>
<dbReference type="PANTHER" id="PTHR43083:SF6">
    <property type="entry name" value="MANNAN POLYMERASE COMPLEXES SUBUNIT MNN9"/>
    <property type="match status" value="1"/>
</dbReference>
<comment type="similarity">
    <text evidence="8">Belongs to the ANP1/MMN9/VAN1 family.</text>
</comment>
<evidence type="ECO:0000256" key="6">
    <source>
        <dbReference type="ARBA" id="ARBA00023034"/>
    </source>
</evidence>
<keyword evidence="3 9" id="KW-0812">Transmembrane</keyword>
<keyword evidence="7 9" id="KW-0472">Membrane</keyword>
<dbReference type="Gene3D" id="3.90.550.10">
    <property type="entry name" value="Spore Coat Polysaccharide Biosynthesis Protein SpsA, Chain A"/>
    <property type="match status" value="1"/>
</dbReference>
<dbReference type="Pfam" id="PF03452">
    <property type="entry name" value="Anp1"/>
    <property type="match status" value="1"/>
</dbReference>
<dbReference type="InterPro" id="IPR052086">
    <property type="entry name" value="Mannan_Polymerase_Subunit"/>
</dbReference>
<dbReference type="FunCoup" id="H2AYZ3">
    <property type="interactions" value="135"/>
</dbReference>
<dbReference type="EMBL" id="HE650828">
    <property type="protein sequence ID" value="CCF59549.1"/>
    <property type="molecule type" value="Genomic_DNA"/>
</dbReference>
<dbReference type="GO" id="GO:0005789">
    <property type="term" value="C:endoplasmic reticulum membrane"/>
    <property type="evidence" value="ECO:0007669"/>
    <property type="project" value="UniProtKB-SubCell"/>
</dbReference>
<dbReference type="SUPFAM" id="SSF53448">
    <property type="entry name" value="Nucleotide-diphospho-sugar transferases"/>
    <property type="match status" value="1"/>
</dbReference>
<keyword evidence="5 9" id="KW-1133">Transmembrane helix</keyword>
<evidence type="ECO:0000256" key="5">
    <source>
        <dbReference type="ARBA" id="ARBA00022989"/>
    </source>
</evidence>
<reference evidence="10 11" key="1">
    <citation type="journal article" date="2011" name="Proc. Natl. Acad. Sci. U.S.A.">
        <title>Evolutionary erosion of yeast sex chromosomes by mating-type switching accidents.</title>
        <authorList>
            <person name="Gordon J.L."/>
            <person name="Armisen D."/>
            <person name="Proux-Wera E."/>
            <person name="Oheigeartaigh S.S."/>
            <person name="Byrne K.P."/>
            <person name="Wolfe K.H."/>
        </authorList>
    </citation>
    <scope>NUCLEOTIDE SEQUENCE [LARGE SCALE GENOMIC DNA]</scope>
    <source>
        <strain evidence="11">ATCC 22294 / BCRC 22015 / CBS 2517 / CECT 1963 / NBRC 1671 / NRRL Y-8276</strain>
    </source>
</reference>
<dbReference type="OrthoDB" id="2405412at2759"/>
<dbReference type="GO" id="GO:0000032">
    <property type="term" value="P:cell wall mannoprotein biosynthetic process"/>
    <property type="evidence" value="ECO:0007669"/>
    <property type="project" value="TreeGrafter"/>
</dbReference>
<keyword evidence="6" id="KW-0333">Golgi apparatus</keyword>
<evidence type="ECO:0000256" key="8">
    <source>
        <dbReference type="ARBA" id="ARBA00037964"/>
    </source>
</evidence>
<keyword evidence="4" id="KW-0735">Signal-anchor</keyword>
<dbReference type="InParanoid" id="H2AYZ3"/>
<evidence type="ECO:0000313" key="10">
    <source>
        <dbReference type="EMBL" id="CCF59549.1"/>
    </source>
</evidence>
<comment type="subcellular location">
    <subcellularLocation>
        <location evidence="2">Endoplasmic reticulum membrane</location>
        <topology evidence="2">Single-pass type II membrane protein</topology>
    </subcellularLocation>
    <subcellularLocation>
        <location evidence="1">Golgi apparatus membrane</location>
        <topology evidence="1">Single-pass type II membrane protein</topology>
    </subcellularLocation>
</comment>
<dbReference type="RefSeq" id="XP_003958684.1">
    <property type="nucleotide sequence ID" value="XM_003958635.1"/>
</dbReference>
<proteinExistence type="inferred from homology"/>
<keyword evidence="11" id="KW-1185">Reference proteome</keyword>